<dbReference type="InterPro" id="IPR018201">
    <property type="entry name" value="Ketoacyl_synth_AS"/>
</dbReference>
<dbReference type="Gene3D" id="3.30.70.3290">
    <property type="match status" value="3"/>
</dbReference>
<keyword evidence="7" id="KW-0012">Acyltransferase</keyword>
<sequence length="4652" mass="482796">MANEAKLREYLKRVTADLHETSERLRAADAKDHEPIAIVGMGCRYPGGVRSPQELWDLVAAGGDGITAFPTDRGWDTERAYDPTGERRGSTYAREGGFLHDAGNFDPELFTISPYEALAMDPQQRLMLEASWAAIEDARIDPLSLRGSRVGVFAGMMYHNYAANLDDVPDTLDGFIGGGTASSVLSGRVAYTLGLEGPALTVDTACSSSLVALHLAVRSLRAGESVLALAGGVTVMTTLETFVDFSRQRGLAPDGRCKSFAEGADGTGWSEGVGVLLLERLSDARRHGHRVLAVVRGSAVNQDGASNGLTAPNGPAQQRVIRAALSSARLSPVEVDVVEAHGTGTTLGDPIEAQALLATYGQDRVVPLLLGSVKSNLGHTQAAAGVAGIVKMVLAMRHGVVPPTLHVDAPSSKVDWSAGAVELVTSARPWPVVDRPRRAAVSSFGISGTNAHVILEAPEPVADAAAVGAAPPVLSWVVSARSASALVNQAARLVGHLRERADVSPVEVGWSLATTRAALEHRAAVVGADRDALLTGLSALAEGGTAAGLVTGEVVSGRRAVLFTGQGSQRAGMGRELYAAFPVFADAFDRVCAAFEGRLDRSLREVVFDGGELLDRTVYAQAGLFAVEVALWEVLSSWGVRVDYLAGHSIGEVTAAHVAGVLSLDDACALVAARGSLMQALPAGGGMLAVGASEEQVRAFADGVDVAAVNGPASVVLSGAVADLDRVAGECAGRGWRVKRLAVSHAFHSRLMEPMLGDFRAAIAGLDWRTPTLPIVSNVTGRLADPDDVATPEYWVRHVREAVRFADGVTALHDLGVGTFLEVGPDATLTAMAADVPADRTLHHIPTLRRDQDEATALTTALARLHVTGTPVDWAAWYTVDGRRPATVDLPTYAFHHRRYWLDARTRHHDPDPDDAAFWQVVDDQDVDGLAAALAVDPDAPLAAVLPALSAWRRRQEDDAALDSWHYRVTWQPLAETGRAEGGDLLLVVPEAADGPARQWADALAGPGVRTLTVPTGHGRADLARDLGALPAPGTVLSLLGLTSGTHPDSASVPVGLADTVTLAQALGDAGTAARLWIASRAAVAVDPDDAAVDPDHALLWGLGGALRAEHPHRWGGLVDLPPAGDPRVASRLRRLLDGDPAEDQLALRGAAAYARRLVRAGRPAGAGRSWTPRGTALVTGGTGALGAHVARSLAAAGVDHLLLVSRRGPDAPGAADLVAELTAHGTRVTVAACDAADRDAVRDLLATVPADAPLRTVVHTAAALDDTVTDALTVDRMATALRAKVDAARHLDELTREHDLTAFVLFSSLAGTMAGPGQGNYAPGNAWLDALARRRRADGLPATALGWGLWADGGVSAGDVERRMARGGVRAMHPDRAVRALHRALDRDETHVVVADADWDRIAATAGPRPDPLIRDLLTAPAVAGTDRATALRVRLATLTPVERRDTLGELVRAEIAAVLGHADADAVPPRRAFRDLGFTSLSAVELRNRLAAATGLTLPATLAFDHPNPEALAAHLGAELSGGSTATTDAPVRPVDDDPIAVVGVACRFPGGADSPDAFWRLLADGVDTMSDLPTDRHWDLAALPPDVTRGAFLADAAAFDAHFFGISPREAVAMDPQQRLLLETAWAAIEDARIDPAGLAGQRVGVFAGTNGQDFDHLIRYGGEHLAGYGATGASASVLSGRVSYAFGFEGPAVTVDTACSSSLVALHLAAQSLRTGECDLALAGGVTVMATPGAFVEFSRQGGLAADGRCRSFAEGADGTGWGEGVGVLLVQRLSDARRDGRRVLAVVRGSAVNQDGASNGLTAPNGPAQQRVIRAALAYAGLSPSEVDVVEAHGTGTTLGDPIEAQALLATYGQDRAAPLLLGSVKSNVGHTQAAAGVAGIVKMVLAMRHGVVPPTLHVDAPSSKVDWSAGAVELVTSARPWPEVDRPRRAAVSSFGISGTNAHVILEAPEATVPRPTPAGAGLLPVTPWLLSARTAPALADQAARLADHLRANADVPPAEVGWSLLATRTAMEHRAAVVGADRDALLAGLSALAEGGTAAGLVTGEVASGRRAVVFTGQGSQRAGMGRELYAVFPVFAAAFDRVCAAFEGRLDRSLREVVFDGGDLLDRTVYTQAGLFAVEVALWELLSSWGVGADFVAGHSIGEVTAAHVAGVLSLDDACVLVAARGSLMQALPTGGGMLAVGASEEQVRALLRSGDATAEAGGPLRGAEGAVAEPVVGGTGSGVDVAAVNGPASVVLSGAVVDLDRVAGECAARGWRVKRLAVSHAFHSRLMEPMLDDFRAAIAGLDWRTPTLPIVSNLSGRLADPVEIAGPEYWVRHVREAVRFADGVAALHDLGVGTFLEVGPDATLTAMAADVPAHRTLHHIPTLRRDQDEVTALTTALARLHVTGTPVDWAAWYTVDGPPPATVDLPTYAFQRTRYWPETTPTTRTGTDLDDRFWAAVEQEDLTGLGTELRLAPDQPLRDLLPALARWRRAGRDRAAADSWRYRVRWRPLTSVPRPALTGTWLVLTGADRTDQPLVDGVAAHGAHVVPVALDGAADRADLAARLRAAAPGGDVAGVLSALDAAPETALTVAQAHADSGVGGRLWWLTRNAVAVSATDTPAEPVAAATWGLGRVAALEDPGRWGGLIDLPGEVDERAVRRVCGVLAGGVEDQVAVRSSGVFGRRLVRASGDPVRREFRFAGTVLVTGGTGALGGRVAEWAAGVGAAHLVLTSRRGEDAPGATELVERLRERGVRVTVAACDVADRAALAGLLDGLAERGDPVRAVVHAAGAPQFTPLTDVTADELRDVLRAKVDGAAHLDALLPDGLDAFVVFTSIAGVWGSAGQAGYAAANAYADALVARRRARGAGGTAVAWGPWAGGGMAARGEAREALARRGLQAMDPDLAVTALHRALDRDDTTVVVADVAWDRFAATFTALRSSPLLDDLPEARPAPVEPGERTTPLARRLAALAPSRRDSHLLDLVRAQAAAVLGHPSTDAVAADRAFQRQGFDSLTAVELRNRLTAETGLALPSTLVFDQPTPAALASYLAATLTGEPATADGPEAGRPVDDDPIVVVGMACRLPGGVTNPDELWDLLAAGRDGISDFPLDRGWDRFLAGRLTDTSFPRQGGFVYDAGAFDADFFGISPREALAMDPQQRLLLEASWEAVENAGIDPARLRGERVGVFAGAGFQGYASTAMGRDQEVGGHLLTGTATSVLSGRVAYTLGFEGPALTVDSACSSSLVALHLAAQSLRSGECTLALAGGVTVMASPATFVEFSRQGGLAADGRCRSFAEGADGTGWGEGVGVLLVQRLSDARRDGRRILAVLRGSAVNSDGASNGLTAPNGPAQQRVIRAALANAGLSPSEVDVVEAHGTGTTLGDPIEAQALLATYGQDRGDAAPLLLGSIKSNIGHVQAAAGAAGVVKAVLALRHGLVPATLHVDRPSSKVDWSAGAVELVTSARPWPVVDRPRRAAVSSFGISGTNAHVILEAPDPADDRDRAGARDTAVPWLLSARSAQALAAQAARLADHLRRREDSPVEVGWSLATGRAALDHRAAVVGADPDSLLAGLSALAEGGTATGLVTGEADPGRRAVLFTGQGSQRAGMGRELYAAFPVFADALDRVCALFDGRFDRSLREVVFDGGDLLDRTVYAQAGLFAVEVALWELLSSWGVRVDYLAGHSIGEVTAAHVAGVLSLDDAVTLVAARGALMQALPAGGGMLAVGASEDQVRALLPSGDAGAEAGVPLRGAEGAGAEPIVGGTGGGVDVAAVNGPSSVVLSGAGADLDRIAGECAARGWRVKRLAVSHAFHSRLMEPMLDDFRAAIAGLDWRPPTLPVVSNLTGRLAEPDDIAGPDYWVRHVREAVRFADGVATLHDLGVGTFLEIGPDATLTAMAADVPADRTLHHIPTLRRDQDEVTALTTALARLHVTGTPVDWAAWYTVDGHRPATVDLPTYAFQHRRYWLTDQDGPAGGTAEAADDGFWTAVERADLTTLDPRFHTDQPVAELLPALARWRRAGRRRATADAWRYRVDWQPVPETTGPALTGTWLLLVPYPGIDDAVVAAVTDGMTAAGATVRPVPVHGPADDRDLLAKALRDSDPTAGAVSLLALAGAGPGAALATVQAAADAGLAGPVWWLTRDAVAVGASDRPVDPVAAGTWGLGRVAALEDPGRWGGLIDLPGEVDEAAVRRICGVLAGGVEDQVAVRSSGVFGRRLVRASADPVRREFRFAGTVLVTGGTGALGARVAEWAAGVGAAHLVLTSRRGEDAPGVAELAERLRGRGVRVTVAACDVADRDALAGLLAGLAAAGDPVRAVVHAAGAAQATPLATMTGTELADVLRAKVDGAAHLDALLPDGLDAFVVFSSIAGVWGSAGQAGYAAANAYLDGLVARRRARGAGGTAVAWGPWAGGGMAAGEQRDQLARRGLPTLDPDLAVTALGSALDRDDAAVVVADVVWDRFAPSFTARRPSPLLAGIPEAATDPAEPPAADAGAPKALRDRLAAAGTVERERTLLDLVRAAAAAVLGHRTPAAIRAGRGFLDLGFDSLTAVELRNRLTAETGLTLPTTLVFDHPTPAALAAHLGRELLPAGPADPVADGIDRLERLLDAVPGDRRAADVTRRLEDLLARWRGGAATPPPADDLAAAGEDDIFAIIRQEFGKS</sequence>
<comment type="cofactor">
    <cofactor evidence="1">
        <name>pantetheine 4'-phosphate</name>
        <dbReference type="ChEBI" id="CHEBI:47942"/>
    </cofactor>
</comment>
<dbReference type="InterPro" id="IPR001227">
    <property type="entry name" value="Ac_transferase_dom_sf"/>
</dbReference>
<evidence type="ECO:0000313" key="10">
    <source>
        <dbReference type="EMBL" id="MFI7266362.1"/>
    </source>
</evidence>
<evidence type="ECO:0000256" key="2">
    <source>
        <dbReference type="ARBA" id="ARBA00022450"/>
    </source>
</evidence>
<dbReference type="Pfam" id="PF16197">
    <property type="entry name" value="KAsynt_C_assoc"/>
    <property type="match status" value="3"/>
</dbReference>
<evidence type="ECO:0000259" key="9">
    <source>
        <dbReference type="PROSITE" id="PS52004"/>
    </source>
</evidence>
<dbReference type="InterPro" id="IPR016039">
    <property type="entry name" value="Thiolase-like"/>
</dbReference>
<feature type="domain" description="Ketosynthase family 3 (KS3)" evidence="9">
    <location>
        <begin position="1539"/>
        <end position="1954"/>
    </location>
</feature>
<dbReference type="SUPFAM" id="SSF55048">
    <property type="entry name" value="Probable ACP-binding domain of malonyl-CoA ACP transacylase"/>
    <property type="match status" value="3"/>
</dbReference>
<evidence type="ECO:0000256" key="4">
    <source>
        <dbReference type="ARBA" id="ARBA00022679"/>
    </source>
</evidence>
<dbReference type="InterPro" id="IPR041618">
    <property type="entry name" value="PKS_DE"/>
</dbReference>
<dbReference type="PROSITE" id="PS52004">
    <property type="entry name" value="KS3_2"/>
    <property type="match status" value="3"/>
</dbReference>
<feature type="domain" description="Carrier" evidence="8">
    <location>
        <begin position="1447"/>
        <end position="1522"/>
    </location>
</feature>
<feature type="domain" description="Ketosynthase family 3 (KS3)" evidence="9">
    <location>
        <begin position="3061"/>
        <end position="3483"/>
    </location>
</feature>
<dbReference type="InterPro" id="IPR014031">
    <property type="entry name" value="Ketoacyl_synth_C"/>
</dbReference>
<dbReference type="PROSITE" id="PS00012">
    <property type="entry name" value="PHOSPHOPANTETHEINE"/>
    <property type="match status" value="1"/>
</dbReference>
<keyword evidence="6" id="KW-0511">Multifunctional enzyme</keyword>
<dbReference type="Pfam" id="PF02801">
    <property type="entry name" value="Ketoacyl-synt_C"/>
    <property type="match status" value="3"/>
</dbReference>
<dbReference type="Pfam" id="PF08990">
    <property type="entry name" value="Docking"/>
    <property type="match status" value="1"/>
</dbReference>
<dbReference type="Pfam" id="PF18369">
    <property type="entry name" value="PKS_DE"/>
    <property type="match status" value="3"/>
</dbReference>
<evidence type="ECO:0000313" key="11">
    <source>
        <dbReference type="Proteomes" id="UP001612812"/>
    </source>
</evidence>
<dbReference type="CDD" id="cd08952">
    <property type="entry name" value="KR_1_SDR_x"/>
    <property type="match status" value="3"/>
</dbReference>
<dbReference type="InterPro" id="IPR020841">
    <property type="entry name" value="PKS_Beta-ketoAc_synthase_dom"/>
</dbReference>
<dbReference type="PANTHER" id="PTHR43775">
    <property type="entry name" value="FATTY ACID SYNTHASE"/>
    <property type="match status" value="1"/>
</dbReference>
<dbReference type="SMART" id="SM00823">
    <property type="entry name" value="PKS_PP"/>
    <property type="match status" value="3"/>
</dbReference>
<dbReference type="Pfam" id="PF00550">
    <property type="entry name" value="PP-binding"/>
    <property type="match status" value="3"/>
</dbReference>
<evidence type="ECO:0000256" key="6">
    <source>
        <dbReference type="ARBA" id="ARBA00023268"/>
    </source>
</evidence>
<dbReference type="Proteomes" id="UP001612812">
    <property type="component" value="Unassembled WGS sequence"/>
</dbReference>
<dbReference type="RefSeq" id="WP_396771537.1">
    <property type="nucleotide sequence ID" value="NZ_JBITLA010000018.1"/>
</dbReference>
<dbReference type="InterPro" id="IPR020806">
    <property type="entry name" value="PKS_PP-bd"/>
</dbReference>
<evidence type="ECO:0000259" key="8">
    <source>
        <dbReference type="PROSITE" id="PS50075"/>
    </source>
</evidence>
<keyword evidence="4" id="KW-0808">Transferase</keyword>
<dbReference type="Pfam" id="PF08659">
    <property type="entry name" value="KR"/>
    <property type="match status" value="3"/>
</dbReference>
<feature type="domain" description="Ketosynthase family 3 (KS3)" evidence="9">
    <location>
        <begin position="33"/>
        <end position="457"/>
    </location>
</feature>
<dbReference type="Gene3D" id="3.40.366.10">
    <property type="entry name" value="Malonyl-Coenzyme A Acyl Carrier Protein, domain 2"/>
    <property type="match status" value="3"/>
</dbReference>
<dbReference type="SMART" id="SM00825">
    <property type="entry name" value="PKS_KS"/>
    <property type="match status" value="3"/>
</dbReference>
<dbReference type="InterPro" id="IPR009081">
    <property type="entry name" value="PP-bd_ACP"/>
</dbReference>
<dbReference type="InterPro" id="IPR050091">
    <property type="entry name" value="PKS_NRPS_Biosynth_Enz"/>
</dbReference>
<dbReference type="SUPFAM" id="SSF53901">
    <property type="entry name" value="Thiolase-like"/>
    <property type="match status" value="3"/>
</dbReference>
<dbReference type="Gene3D" id="1.10.1200.10">
    <property type="entry name" value="ACP-like"/>
    <property type="match status" value="3"/>
</dbReference>
<proteinExistence type="predicted"/>
<dbReference type="InterPro" id="IPR057326">
    <property type="entry name" value="KR_dom"/>
</dbReference>
<evidence type="ECO:0000256" key="3">
    <source>
        <dbReference type="ARBA" id="ARBA00022553"/>
    </source>
</evidence>
<dbReference type="SUPFAM" id="SSF52151">
    <property type="entry name" value="FabD/lysophospholipase-like"/>
    <property type="match status" value="3"/>
</dbReference>
<dbReference type="Gene3D" id="3.40.50.720">
    <property type="entry name" value="NAD(P)-binding Rossmann-like Domain"/>
    <property type="match status" value="3"/>
</dbReference>
<feature type="domain" description="Carrier" evidence="8">
    <location>
        <begin position="2968"/>
        <end position="3043"/>
    </location>
</feature>
<evidence type="ECO:0000256" key="1">
    <source>
        <dbReference type="ARBA" id="ARBA00001957"/>
    </source>
</evidence>
<dbReference type="InterPro" id="IPR016035">
    <property type="entry name" value="Acyl_Trfase/lysoPLipase"/>
</dbReference>
<dbReference type="InterPro" id="IPR016036">
    <property type="entry name" value="Malonyl_transacylase_ACP-bd"/>
</dbReference>
<evidence type="ECO:0000256" key="5">
    <source>
        <dbReference type="ARBA" id="ARBA00023194"/>
    </source>
</evidence>
<dbReference type="InterPro" id="IPR036736">
    <property type="entry name" value="ACP-like_sf"/>
</dbReference>
<dbReference type="InterPro" id="IPR006162">
    <property type="entry name" value="Ppantetheine_attach_site"/>
</dbReference>
<keyword evidence="3" id="KW-0597">Phosphoprotein</keyword>
<dbReference type="InterPro" id="IPR036291">
    <property type="entry name" value="NAD(P)-bd_dom_sf"/>
</dbReference>
<reference evidence="10 11" key="1">
    <citation type="submission" date="2024-10" db="EMBL/GenBank/DDBJ databases">
        <title>The Natural Products Discovery Center: Release of the First 8490 Sequenced Strains for Exploring Actinobacteria Biosynthetic Diversity.</title>
        <authorList>
            <person name="Kalkreuter E."/>
            <person name="Kautsar S.A."/>
            <person name="Yang D."/>
            <person name="Bader C.D."/>
            <person name="Teijaro C.N."/>
            <person name="Fluegel L."/>
            <person name="Davis C.M."/>
            <person name="Simpson J.R."/>
            <person name="Lauterbach L."/>
            <person name="Steele A.D."/>
            <person name="Gui C."/>
            <person name="Meng S."/>
            <person name="Li G."/>
            <person name="Viehrig K."/>
            <person name="Ye F."/>
            <person name="Su P."/>
            <person name="Kiefer A.F."/>
            <person name="Nichols A."/>
            <person name="Cepeda A.J."/>
            <person name="Yan W."/>
            <person name="Fan B."/>
            <person name="Jiang Y."/>
            <person name="Adhikari A."/>
            <person name="Zheng C.-J."/>
            <person name="Schuster L."/>
            <person name="Cowan T.M."/>
            <person name="Smanski M.J."/>
            <person name="Chevrette M.G."/>
            <person name="De Carvalho L.P.S."/>
            <person name="Shen B."/>
        </authorList>
    </citation>
    <scope>NUCLEOTIDE SEQUENCE [LARGE SCALE GENOMIC DNA]</scope>
    <source>
        <strain evidence="10 11">NPDC049845</strain>
    </source>
</reference>
<dbReference type="Gene3D" id="3.40.47.10">
    <property type="match status" value="3"/>
</dbReference>
<evidence type="ECO:0000256" key="7">
    <source>
        <dbReference type="ARBA" id="ARBA00023315"/>
    </source>
</evidence>
<dbReference type="InterPro" id="IPR014043">
    <property type="entry name" value="Acyl_transferase_dom"/>
</dbReference>
<accession>A0ABW7ZU58</accession>
<dbReference type="InterPro" id="IPR015083">
    <property type="entry name" value="NorB/c/GfsB-D-like_docking"/>
</dbReference>
<dbReference type="InterPro" id="IPR036347">
    <property type="entry name" value="DEBS_docking_sf"/>
</dbReference>
<dbReference type="InterPro" id="IPR014030">
    <property type="entry name" value="Ketoacyl_synth_N"/>
</dbReference>
<organism evidence="10 11">
    <name type="scientific">Micromonospora maritima</name>
    <dbReference type="NCBI Taxonomy" id="986711"/>
    <lineage>
        <taxon>Bacteria</taxon>
        <taxon>Bacillati</taxon>
        <taxon>Actinomycetota</taxon>
        <taxon>Actinomycetes</taxon>
        <taxon>Micromonosporales</taxon>
        <taxon>Micromonosporaceae</taxon>
        <taxon>Micromonospora</taxon>
    </lineage>
</organism>
<dbReference type="Pfam" id="PF00109">
    <property type="entry name" value="ketoacyl-synt"/>
    <property type="match status" value="3"/>
</dbReference>
<dbReference type="PANTHER" id="PTHR43775:SF51">
    <property type="entry name" value="INACTIVE PHENOLPHTHIOCEROL SYNTHESIS POLYKETIDE SYNTHASE TYPE I PKS1-RELATED"/>
    <property type="match status" value="1"/>
</dbReference>
<dbReference type="SMART" id="SM00822">
    <property type="entry name" value="PKS_KR"/>
    <property type="match status" value="3"/>
</dbReference>
<dbReference type="SUPFAM" id="SSF47336">
    <property type="entry name" value="ACP-like"/>
    <property type="match status" value="3"/>
</dbReference>
<gene>
    <name evidence="10" type="ORF">ACIBP4_29155</name>
</gene>
<dbReference type="SUPFAM" id="SSF51735">
    <property type="entry name" value="NAD(P)-binding Rossmann-fold domains"/>
    <property type="match status" value="6"/>
</dbReference>
<dbReference type="SMART" id="SM01294">
    <property type="entry name" value="PKS_PP_betabranch"/>
    <property type="match status" value="2"/>
</dbReference>
<feature type="domain" description="Carrier" evidence="8">
    <location>
        <begin position="4502"/>
        <end position="4577"/>
    </location>
</feature>
<dbReference type="Gene3D" id="6.10.140.1830">
    <property type="match status" value="2"/>
</dbReference>
<dbReference type="InterPro" id="IPR013968">
    <property type="entry name" value="PKS_KR"/>
</dbReference>
<keyword evidence="11" id="KW-1185">Reference proteome</keyword>
<dbReference type="PROSITE" id="PS50075">
    <property type="entry name" value="CARRIER"/>
    <property type="match status" value="3"/>
</dbReference>
<dbReference type="CDD" id="cd00833">
    <property type="entry name" value="PKS"/>
    <property type="match status" value="3"/>
</dbReference>
<dbReference type="EMBL" id="JBITLE010000018">
    <property type="protein sequence ID" value="MFI7266362.1"/>
    <property type="molecule type" value="Genomic_DNA"/>
</dbReference>
<dbReference type="InterPro" id="IPR032821">
    <property type="entry name" value="PKS_assoc"/>
</dbReference>
<keyword evidence="5" id="KW-0045">Antibiotic biosynthesis</keyword>
<dbReference type="SMART" id="SM00827">
    <property type="entry name" value="PKS_AT"/>
    <property type="match status" value="3"/>
</dbReference>
<protein>
    <submittedName>
        <fullName evidence="10">Type I polyketide synthase</fullName>
    </submittedName>
</protein>
<dbReference type="PROSITE" id="PS00606">
    <property type="entry name" value="KS3_1"/>
    <property type="match status" value="3"/>
</dbReference>
<name>A0ABW7ZU58_9ACTN</name>
<dbReference type="SUPFAM" id="SSF101166">
    <property type="entry name" value="Docking domain A of the erythromycin polyketide synthase (DEBS)"/>
    <property type="match status" value="1"/>
</dbReference>
<dbReference type="Pfam" id="PF00698">
    <property type="entry name" value="Acyl_transf_1"/>
    <property type="match status" value="4"/>
</dbReference>
<comment type="caution">
    <text evidence="10">The sequence shown here is derived from an EMBL/GenBank/DDBJ whole genome shotgun (WGS) entry which is preliminary data.</text>
</comment>
<keyword evidence="2" id="KW-0596">Phosphopantetheine</keyword>
<dbReference type="NCBIfam" id="NF045894">
    <property type="entry name" value="PKS_plus_SDR"/>
    <property type="match status" value="3"/>
</dbReference>